<evidence type="ECO:0000259" key="7">
    <source>
        <dbReference type="PROSITE" id="PS50801"/>
    </source>
</evidence>
<dbReference type="InterPro" id="IPR011547">
    <property type="entry name" value="SLC26A/SulP_dom"/>
</dbReference>
<feature type="domain" description="STAS" evidence="7">
    <location>
        <begin position="593"/>
        <end position="794"/>
    </location>
</feature>
<keyword evidence="4 6" id="KW-0472">Membrane</keyword>
<feature type="transmembrane region" description="Helical" evidence="6">
    <location>
        <begin position="326"/>
        <end position="346"/>
    </location>
</feature>
<dbReference type="Proteomes" id="UP000762676">
    <property type="component" value="Unassembled WGS sequence"/>
</dbReference>
<accession>A0AAV4FJB9</accession>
<feature type="transmembrane region" description="Helical" evidence="6">
    <location>
        <begin position="443"/>
        <end position="462"/>
    </location>
</feature>
<dbReference type="NCBIfam" id="TIGR00815">
    <property type="entry name" value="sulP"/>
    <property type="match status" value="1"/>
</dbReference>
<feature type="transmembrane region" description="Helical" evidence="6">
    <location>
        <begin position="507"/>
        <end position="526"/>
    </location>
</feature>
<feature type="transmembrane region" description="Helical" evidence="6">
    <location>
        <begin position="167"/>
        <end position="186"/>
    </location>
</feature>
<dbReference type="InterPro" id="IPR001902">
    <property type="entry name" value="SLC26A/SulP_fam"/>
</dbReference>
<dbReference type="SUPFAM" id="SSF52091">
    <property type="entry name" value="SpoIIaa-like"/>
    <property type="match status" value="1"/>
</dbReference>
<evidence type="ECO:0000256" key="2">
    <source>
        <dbReference type="ARBA" id="ARBA00022692"/>
    </source>
</evidence>
<feature type="compositionally biased region" description="Acidic residues" evidence="5">
    <location>
        <begin position="835"/>
        <end position="846"/>
    </location>
</feature>
<sequence length="865" mass="96579">MENNTGNNSPRHGSMLSPETLGVPETRSRSASTWTNRTTLVASERPIYRTRTVRDRFLKMEEKNKSFKDRARRKLKDSCRCDSSQWKRWALSIFPFIRIMRRYQWRSDLPSDIVAGLTVGIMQLPQGYYIYQCLLNLKSNISVQIVDGNDLVYFVSTGMAYAMLADLPPVVGLYMSFFPVIIYFFFATSKQISMGTVAVVSLMTAGVISSQTSVWREQHGIDEDALANNLTAEWQAKEIAFKISIAASISFISGLAQIGMGVMRFGFVTTYMGDAMVSGFTTGAAVHVFTSQVKYVFGIDVPRFPNLFQIINTYVRVFRELPNTNLATLLLSVICMIVLYIVKVYVNQRYKTKLKMPVPIELAVVVISTLASHYGEFKDRWNIKVVGEIPAGLPDPKFPTFTNVGDYAVDCVIIGIVAFAQSVSLAVLMAKKHHYDIDSSKEMIGYGAGTFVGSFFSCYPIAASVSRSSVQDSAGGRSQLATLVSASLVLIVILFIGPLFENLPNCALSAIIMVALRSMFLQVLELKTLFKTSRCDCAIWVFTFLSVVILHVDMGLVAGIIFSFFTVVIRSQATKVSTLERLSELDEYRPISIYTKTEPHPRIRIISYNSPLYYANSELFLKHVHTETGVKPEKMRKVLKKLMTLNDPLHSNKKKMHDSKIVEMETVTPVAPVTSVSSQPGMTISVQGETTSNGSDPSRASGMMTHRASIIGPLPNLDPRPFLYLIIDCTAFTFIDPVGIKILKQMIEDYKTIGISTYLGGVRDDCWSTMEKSGFTAVYERVIFLTVRDAVLAAEEDKRKRQHPIPEDTATLSPSVRQQLRISSSATDPLLTIQDESEQEDEEEESTATTTTDQVRNSWTKPEDC</sequence>
<dbReference type="Gene3D" id="3.30.750.24">
    <property type="entry name" value="STAS domain"/>
    <property type="match status" value="1"/>
</dbReference>
<keyword evidence="2 6" id="KW-0812">Transmembrane</keyword>
<dbReference type="GO" id="GO:0016020">
    <property type="term" value="C:membrane"/>
    <property type="evidence" value="ECO:0007669"/>
    <property type="project" value="UniProtKB-SubCell"/>
</dbReference>
<evidence type="ECO:0000313" key="9">
    <source>
        <dbReference type="Proteomes" id="UP000762676"/>
    </source>
</evidence>
<proteinExistence type="predicted"/>
<feature type="region of interest" description="Disordered" evidence="5">
    <location>
        <begin position="1"/>
        <end position="33"/>
    </location>
</feature>
<dbReference type="Pfam" id="PF01740">
    <property type="entry name" value="STAS"/>
    <property type="match status" value="1"/>
</dbReference>
<dbReference type="AlphaFoldDB" id="A0AAV4FJB9"/>
<comment type="subcellular location">
    <subcellularLocation>
        <location evidence="1">Membrane</location>
        <topology evidence="1">Multi-pass membrane protein</topology>
    </subcellularLocation>
</comment>
<feature type="transmembrane region" description="Helical" evidence="6">
    <location>
        <begin position="407"/>
        <end position="431"/>
    </location>
</feature>
<reference evidence="8 9" key="1">
    <citation type="journal article" date="2021" name="Elife">
        <title>Chloroplast acquisition without the gene transfer in kleptoplastic sea slugs, Plakobranchus ocellatus.</title>
        <authorList>
            <person name="Maeda T."/>
            <person name="Takahashi S."/>
            <person name="Yoshida T."/>
            <person name="Shimamura S."/>
            <person name="Takaki Y."/>
            <person name="Nagai Y."/>
            <person name="Toyoda A."/>
            <person name="Suzuki Y."/>
            <person name="Arimoto A."/>
            <person name="Ishii H."/>
            <person name="Satoh N."/>
            <person name="Nishiyama T."/>
            <person name="Hasebe M."/>
            <person name="Maruyama T."/>
            <person name="Minagawa J."/>
            <person name="Obokata J."/>
            <person name="Shigenobu S."/>
        </authorList>
    </citation>
    <scope>NUCLEOTIDE SEQUENCE [LARGE SCALE GENOMIC DNA]</scope>
</reference>
<feature type="compositionally biased region" description="Polar residues" evidence="5">
    <location>
        <begin position="855"/>
        <end position="865"/>
    </location>
</feature>
<feature type="compositionally biased region" description="Polar residues" evidence="5">
    <location>
        <begin position="810"/>
        <end position="827"/>
    </location>
</feature>
<feature type="transmembrane region" description="Helical" evidence="6">
    <location>
        <begin position="245"/>
        <end position="267"/>
    </location>
</feature>
<keyword evidence="3 6" id="KW-1133">Transmembrane helix</keyword>
<organism evidence="8 9">
    <name type="scientific">Elysia marginata</name>
    <dbReference type="NCBI Taxonomy" id="1093978"/>
    <lineage>
        <taxon>Eukaryota</taxon>
        <taxon>Metazoa</taxon>
        <taxon>Spiralia</taxon>
        <taxon>Lophotrochozoa</taxon>
        <taxon>Mollusca</taxon>
        <taxon>Gastropoda</taxon>
        <taxon>Heterobranchia</taxon>
        <taxon>Euthyneura</taxon>
        <taxon>Panpulmonata</taxon>
        <taxon>Sacoglossa</taxon>
        <taxon>Placobranchoidea</taxon>
        <taxon>Plakobranchidae</taxon>
        <taxon>Elysia</taxon>
    </lineage>
</organism>
<dbReference type="EMBL" id="BMAT01007869">
    <property type="protein sequence ID" value="GFR73111.1"/>
    <property type="molecule type" value="Genomic_DNA"/>
</dbReference>
<dbReference type="CDD" id="cd07042">
    <property type="entry name" value="STAS_SulP_like_sulfate_transporter"/>
    <property type="match status" value="1"/>
</dbReference>
<evidence type="ECO:0000256" key="4">
    <source>
        <dbReference type="ARBA" id="ARBA00023136"/>
    </source>
</evidence>
<evidence type="ECO:0000256" key="6">
    <source>
        <dbReference type="SAM" id="Phobius"/>
    </source>
</evidence>
<feature type="compositionally biased region" description="Polar residues" evidence="5">
    <location>
        <begin position="681"/>
        <end position="698"/>
    </location>
</feature>
<gene>
    <name evidence="8" type="ORF">ElyMa_003858200</name>
</gene>
<protein>
    <submittedName>
        <fullName evidence="8">Sulfate transporter-like</fullName>
    </submittedName>
</protein>
<feature type="region of interest" description="Disordered" evidence="5">
    <location>
        <begin position="674"/>
        <end position="702"/>
    </location>
</feature>
<feature type="transmembrane region" description="Helical" evidence="6">
    <location>
        <begin position="538"/>
        <end position="569"/>
    </location>
</feature>
<dbReference type="Pfam" id="PF00916">
    <property type="entry name" value="Sulfate_transp"/>
    <property type="match status" value="1"/>
</dbReference>
<feature type="region of interest" description="Disordered" evidence="5">
    <location>
        <begin position="796"/>
        <end position="865"/>
    </location>
</feature>
<evidence type="ECO:0000256" key="5">
    <source>
        <dbReference type="SAM" id="MobiDB-lite"/>
    </source>
</evidence>
<dbReference type="PANTHER" id="PTHR11814">
    <property type="entry name" value="SULFATE TRANSPORTER"/>
    <property type="match status" value="1"/>
</dbReference>
<feature type="compositionally biased region" description="Polar residues" evidence="5">
    <location>
        <begin position="1"/>
        <end position="11"/>
    </location>
</feature>
<feature type="transmembrane region" description="Helical" evidence="6">
    <location>
        <begin position="482"/>
        <end position="500"/>
    </location>
</feature>
<evidence type="ECO:0000256" key="3">
    <source>
        <dbReference type="ARBA" id="ARBA00022989"/>
    </source>
</evidence>
<evidence type="ECO:0000313" key="8">
    <source>
        <dbReference type="EMBL" id="GFR73111.1"/>
    </source>
</evidence>
<comment type="caution">
    <text evidence="8">The sequence shown here is derived from an EMBL/GenBank/DDBJ whole genome shotgun (WGS) entry which is preliminary data.</text>
</comment>
<name>A0AAV4FJB9_9GAST</name>
<dbReference type="InterPro" id="IPR036513">
    <property type="entry name" value="STAS_dom_sf"/>
</dbReference>
<evidence type="ECO:0000256" key="1">
    <source>
        <dbReference type="ARBA" id="ARBA00004141"/>
    </source>
</evidence>
<dbReference type="PROSITE" id="PS50801">
    <property type="entry name" value="STAS"/>
    <property type="match status" value="1"/>
</dbReference>
<dbReference type="GO" id="GO:0055085">
    <property type="term" value="P:transmembrane transport"/>
    <property type="evidence" value="ECO:0007669"/>
    <property type="project" value="InterPro"/>
</dbReference>
<dbReference type="InterPro" id="IPR002645">
    <property type="entry name" value="STAS_dom"/>
</dbReference>
<keyword evidence="9" id="KW-1185">Reference proteome</keyword>